<proteinExistence type="predicted"/>
<feature type="compositionally biased region" description="Polar residues" evidence="1">
    <location>
        <begin position="274"/>
        <end position="298"/>
    </location>
</feature>
<feature type="compositionally biased region" description="Low complexity" evidence="1">
    <location>
        <begin position="249"/>
        <end position="261"/>
    </location>
</feature>
<evidence type="ECO:0000313" key="4">
    <source>
        <dbReference type="Proteomes" id="UP001140206"/>
    </source>
</evidence>
<feature type="compositionally biased region" description="Polar residues" evidence="1">
    <location>
        <begin position="1"/>
        <end position="16"/>
    </location>
</feature>
<dbReference type="GO" id="GO:0008270">
    <property type="term" value="F:zinc ion binding"/>
    <property type="evidence" value="ECO:0007669"/>
    <property type="project" value="InterPro"/>
</dbReference>
<name>A0AAV8BP47_9POAL</name>
<gene>
    <name evidence="3" type="ORF">LUZ62_000019</name>
</gene>
<dbReference type="SUPFAM" id="SSF57756">
    <property type="entry name" value="Retrovirus zinc finger-like domains"/>
    <property type="match status" value="1"/>
</dbReference>
<evidence type="ECO:0000313" key="3">
    <source>
        <dbReference type="EMBL" id="KAJ4744982.1"/>
    </source>
</evidence>
<dbReference type="AlphaFoldDB" id="A0AAV8BP47"/>
<feature type="domain" description="Retrovirus-related Pol polyprotein from transposon TNT 1-94-like beta-barrel" evidence="2">
    <location>
        <begin position="368"/>
        <end position="411"/>
    </location>
</feature>
<dbReference type="Pfam" id="PF22936">
    <property type="entry name" value="Pol_BBD"/>
    <property type="match status" value="1"/>
</dbReference>
<evidence type="ECO:0000259" key="2">
    <source>
        <dbReference type="Pfam" id="PF22936"/>
    </source>
</evidence>
<feature type="compositionally biased region" description="Low complexity" evidence="1">
    <location>
        <begin position="306"/>
        <end position="320"/>
    </location>
</feature>
<feature type="compositionally biased region" description="Low complexity" evidence="1">
    <location>
        <begin position="17"/>
        <end position="30"/>
    </location>
</feature>
<accession>A0AAV8BP47</accession>
<dbReference type="InterPro" id="IPR036875">
    <property type="entry name" value="Znf_CCHC_sf"/>
</dbReference>
<evidence type="ECO:0000256" key="1">
    <source>
        <dbReference type="SAM" id="MobiDB-lite"/>
    </source>
</evidence>
<dbReference type="InterPro" id="IPR054722">
    <property type="entry name" value="PolX-like_BBD"/>
</dbReference>
<organism evidence="3 4">
    <name type="scientific">Rhynchospora pubera</name>
    <dbReference type="NCBI Taxonomy" id="906938"/>
    <lineage>
        <taxon>Eukaryota</taxon>
        <taxon>Viridiplantae</taxon>
        <taxon>Streptophyta</taxon>
        <taxon>Embryophyta</taxon>
        <taxon>Tracheophyta</taxon>
        <taxon>Spermatophyta</taxon>
        <taxon>Magnoliopsida</taxon>
        <taxon>Liliopsida</taxon>
        <taxon>Poales</taxon>
        <taxon>Cyperaceae</taxon>
        <taxon>Cyperoideae</taxon>
        <taxon>Rhynchosporeae</taxon>
        <taxon>Rhynchospora</taxon>
    </lineage>
</organism>
<dbReference type="PANTHER" id="PTHR47481:SF31">
    <property type="entry name" value="OS01G0873500 PROTEIN"/>
    <property type="match status" value="1"/>
</dbReference>
<reference evidence="3" key="1">
    <citation type="submission" date="2022-08" db="EMBL/GenBank/DDBJ databases">
        <authorList>
            <person name="Marques A."/>
        </authorList>
    </citation>
    <scope>NUCLEOTIDE SEQUENCE</scope>
    <source>
        <strain evidence="3">RhyPub2mFocal</strain>
        <tissue evidence="3">Leaves</tissue>
    </source>
</reference>
<feature type="region of interest" description="Disordered" evidence="1">
    <location>
        <begin position="243"/>
        <end position="320"/>
    </location>
</feature>
<keyword evidence="4" id="KW-1185">Reference proteome</keyword>
<sequence>MASANQDPPPTTNGGISSSETAPTSSFSFSNQSNSFTTINIPISTKLTKQNFLTWKSQLLPIIHGYNLYQFLNSSAPHPSVLNAAGQVQLNPDYLPWVRQDHLLLGWMRSSLTEQVQAQVIACSTSAELWSTLQKQFSATSRARLIELKRQLQTATKGSSSCSEFLDRIRQIADELAFIGAPMSDDDLSLAVLNGLGTDFNPFFAAIQATTRRDPLSFDDLHGMLLSFESLVMAQQTPAMASTPTALFSSASPSSNRSNSNQQKGRGSPFYQPRYNSSGPRPQQAQVQPNNGFKNTGPQFPPKVPQQGSQNKQNNQQSQSLCQICKKPGHSAKNCRFRYAEDANYRPNSSTYQAYMAQPSSVPSSSDWILDSGATHHVTNDINNFSSFFNYNGGDNLQIGDGSGLNIDNIGPPHQDGSS</sequence>
<dbReference type="EMBL" id="JAMFTS010000007">
    <property type="protein sequence ID" value="KAJ4744982.1"/>
    <property type="molecule type" value="Genomic_DNA"/>
</dbReference>
<dbReference type="GO" id="GO:0003676">
    <property type="term" value="F:nucleic acid binding"/>
    <property type="evidence" value="ECO:0007669"/>
    <property type="project" value="InterPro"/>
</dbReference>
<dbReference type="PANTHER" id="PTHR47481">
    <property type="match status" value="1"/>
</dbReference>
<comment type="caution">
    <text evidence="3">The sequence shown here is derived from an EMBL/GenBank/DDBJ whole genome shotgun (WGS) entry which is preliminary data.</text>
</comment>
<protein>
    <submittedName>
        <fullName evidence="3">Copia-like polyprotein/retrotransposon</fullName>
    </submittedName>
</protein>
<dbReference type="Proteomes" id="UP001140206">
    <property type="component" value="Unassembled WGS sequence"/>
</dbReference>
<feature type="region of interest" description="Disordered" evidence="1">
    <location>
        <begin position="1"/>
        <end position="30"/>
    </location>
</feature>
<dbReference type="Pfam" id="PF14223">
    <property type="entry name" value="Retrotran_gag_2"/>
    <property type="match status" value="1"/>
</dbReference>